<comment type="caution">
    <text evidence="1">The sequence shown here is derived from an EMBL/GenBank/DDBJ whole genome shotgun (WGS) entry which is preliminary data.</text>
</comment>
<evidence type="ECO:0000313" key="2">
    <source>
        <dbReference type="Proteomes" id="UP000034448"/>
    </source>
</evidence>
<proteinExistence type="predicted"/>
<dbReference type="EMBL" id="LBSJ01000012">
    <property type="protein sequence ID" value="KKQ15689.1"/>
    <property type="molecule type" value="Genomic_DNA"/>
</dbReference>
<sequence length="134" mass="14780">MPEEKIIELDAWKKAHQENIAQNVADATLEPALSSAVQSPKHDLNDPLPDQIVISPDDLKNADLKIPEVPDPYKTVRLMDNVPVLEKLERDWVSKIGFGKSGSALNEKIEAMNKKMKAQGIQGQVQVTSTKKAA</sequence>
<evidence type="ECO:0000313" key="1">
    <source>
        <dbReference type="EMBL" id="KKQ15689.1"/>
    </source>
</evidence>
<accession>A0A0G0HUJ0</accession>
<gene>
    <name evidence="1" type="ORF">US28_C0012G0026</name>
</gene>
<protein>
    <submittedName>
        <fullName evidence="1">Uncharacterized protein</fullName>
    </submittedName>
</protein>
<reference evidence="1 2" key="1">
    <citation type="journal article" date="2015" name="Nature">
        <title>rRNA introns, odd ribosomes, and small enigmatic genomes across a large radiation of phyla.</title>
        <authorList>
            <person name="Brown C.T."/>
            <person name="Hug L.A."/>
            <person name="Thomas B.C."/>
            <person name="Sharon I."/>
            <person name="Castelle C.J."/>
            <person name="Singh A."/>
            <person name="Wilkins M.J."/>
            <person name="Williams K.H."/>
            <person name="Banfield J.F."/>
        </authorList>
    </citation>
    <scope>NUCLEOTIDE SEQUENCE [LARGE SCALE GENOMIC DNA]</scope>
</reference>
<dbReference type="Proteomes" id="UP000034448">
    <property type="component" value="Unassembled WGS sequence"/>
</dbReference>
<dbReference type="AlphaFoldDB" id="A0A0G0HUJ0"/>
<name>A0A0G0HUJ0_9BACT</name>
<organism evidence="1 2">
    <name type="scientific">Candidatus Daviesbacteria bacterium GW2011_GWA1_36_8</name>
    <dbReference type="NCBI Taxonomy" id="1618417"/>
    <lineage>
        <taxon>Bacteria</taxon>
        <taxon>Candidatus Daviesiibacteriota</taxon>
    </lineage>
</organism>